<comment type="caution">
    <text evidence="1">The sequence shown here is derived from an EMBL/GenBank/DDBJ whole genome shotgun (WGS) entry which is preliminary data.</text>
</comment>
<evidence type="ECO:0000313" key="1">
    <source>
        <dbReference type="EMBL" id="MPN25998.1"/>
    </source>
</evidence>
<dbReference type="EMBL" id="VSSQ01075384">
    <property type="protein sequence ID" value="MPN25998.1"/>
    <property type="molecule type" value="Genomic_DNA"/>
</dbReference>
<accession>A0A645GGF2</accession>
<dbReference type="AlphaFoldDB" id="A0A645GGF2"/>
<sequence length="126" mass="12689">MGDAARFAGHPDLRVGVGLQVPGDFGHGIVGSILVGGPGCAGILGDPGPDLHVLKPVDIVVGLEGNAEVGHVMEHHDGLPVGAGFLHGVEGNSGTDGIDLHVRAEGLAEVAGDRFGDEVRVAGRRL</sequence>
<gene>
    <name evidence="1" type="ORF">SDC9_173420</name>
</gene>
<organism evidence="1">
    <name type="scientific">bioreactor metagenome</name>
    <dbReference type="NCBI Taxonomy" id="1076179"/>
    <lineage>
        <taxon>unclassified sequences</taxon>
        <taxon>metagenomes</taxon>
        <taxon>ecological metagenomes</taxon>
    </lineage>
</organism>
<proteinExistence type="predicted"/>
<protein>
    <submittedName>
        <fullName evidence="1">Uncharacterized protein</fullName>
    </submittedName>
</protein>
<name>A0A645GGF2_9ZZZZ</name>
<reference evidence="1" key="1">
    <citation type="submission" date="2019-08" db="EMBL/GenBank/DDBJ databases">
        <authorList>
            <person name="Kucharzyk K."/>
            <person name="Murdoch R.W."/>
            <person name="Higgins S."/>
            <person name="Loffler F."/>
        </authorList>
    </citation>
    <scope>NUCLEOTIDE SEQUENCE</scope>
</reference>